<evidence type="ECO:0000313" key="10">
    <source>
        <dbReference type="EMBL" id="ABU58067.1"/>
    </source>
</evidence>
<keyword evidence="6" id="KW-0694">RNA-binding</keyword>
<feature type="domain" description="CRISPR type III-associated protein" evidence="9">
    <location>
        <begin position="19"/>
        <end position="232"/>
    </location>
</feature>
<dbReference type="Proteomes" id="UP000000263">
    <property type="component" value="Chromosome"/>
</dbReference>
<dbReference type="PANTHER" id="PTHR35579:SF3">
    <property type="entry name" value="CRISPR SYSTEM CMS ENDORIBONUCLEASE CSM3"/>
    <property type="match status" value="1"/>
</dbReference>
<organism evidence="10 11">
    <name type="scientific">Roseiflexus castenholzii (strain DSM 13941 / HLO8)</name>
    <dbReference type="NCBI Taxonomy" id="383372"/>
    <lineage>
        <taxon>Bacteria</taxon>
        <taxon>Bacillati</taxon>
        <taxon>Chloroflexota</taxon>
        <taxon>Chloroflexia</taxon>
        <taxon>Chloroflexales</taxon>
        <taxon>Roseiflexineae</taxon>
        <taxon>Roseiflexaceae</taxon>
        <taxon>Roseiflexus</taxon>
    </lineage>
</organism>
<dbReference type="GO" id="GO:0016787">
    <property type="term" value="F:hydrolase activity"/>
    <property type="evidence" value="ECO:0007669"/>
    <property type="project" value="UniProtKB-KW"/>
</dbReference>
<reference evidence="10 11" key="1">
    <citation type="submission" date="2007-08" db="EMBL/GenBank/DDBJ databases">
        <title>Complete sequence of Roseiflexus castenholzii DSM 13941.</title>
        <authorList>
            <consortium name="US DOE Joint Genome Institute"/>
            <person name="Copeland A."/>
            <person name="Lucas S."/>
            <person name="Lapidus A."/>
            <person name="Barry K."/>
            <person name="Glavina del Rio T."/>
            <person name="Dalin E."/>
            <person name="Tice H."/>
            <person name="Pitluck S."/>
            <person name="Thompson L.S."/>
            <person name="Brettin T."/>
            <person name="Bruce D."/>
            <person name="Detter J.C."/>
            <person name="Han C."/>
            <person name="Tapia R."/>
            <person name="Schmutz J."/>
            <person name="Larimer F."/>
            <person name="Land M."/>
            <person name="Hauser L."/>
            <person name="Kyrpides N."/>
            <person name="Mikhailova N."/>
            <person name="Bryant D.A."/>
            <person name="Hanada S."/>
            <person name="Tsukatani Y."/>
            <person name="Richardson P."/>
        </authorList>
    </citation>
    <scope>NUCLEOTIDE SEQUENCE [LARGE SCALE GENOMIC DNA]</scope>
    <source>
        <strain evidence="11">DSM 13941 / HLO8</strain>
    </source>
</reference>
<dbReference type="AlphaFoldDB" id="A7NKP7"/>
<evidence type="ECO:0000256" key="6">
    <source>
        <dbReference type="ARBA" id="ARBA00022884"/>
    </source>
</evidence>
<evidence type="ECO:0000256" key="8">
    <source>
        <dbReference type="ARBA" id="ARBA00033183"/>
    </source>
</evidence>
<evidence type="ECO:0000256" key="5">
    <source>
        <dbReference type="ARBA" id="ARBA00022801"/>
    </source>
</evidence>
<proteinExistence type="inferred from homology"/>
<protein>
    <recommendedName>
        <fullName evidence="2">CRISPR system Cms endoribonuclease Csm3</fullName>
    </recommendedName>
    <alternativeName>
        <fullName evidence="8">CRISPR type III A-associated RAMP protein Csm3</fullName>
    </alternativeName>
</protein>
<dbReference type="KEGG" id="rca:Rcas_1979"/>
<dbReference type="NCBIfam" id="TIGR02582">
    <property type="entry name" value="cas7_TM1809"/>
    <property type="match status" value="1"/>
</dbReference>
<evidence type="ECO:0000256" key="1">
    <source>
        <dbReference type="ARBA" id="ARBA00006342"/>
    </source>
</evidence>
<evidence type="ECO:0000256" key="2">
    <source>
        <dbReference type="ARBA" id="ARBA00022150"/>
    </source>
</evidence>
<evidence type="ECO:0000256" key="3">
    <source>
        <dbReference type="ARBA" id="ARBA00022722"/>
    </source>
</evidence>
<dbReference type="Pfam" id="PF03787">
    <property type="entry name" value="RAMPs"/>
    <property type="match status" value="1"/>
</dbReference>
<evidence type="ECO:0000313" key="11">
    <source>
        <dbReference type="Proteomes" id="UP000000263"/>
    </source>
</evidence>
<dbReference type="GO" id="GO:0051607">
    <property type="term" value="P:defense response to virus"/>
    <property type="evidence" value="ECO:0007669"/>
    <property type="project" value="UniProtKB-KW"/>
</dbReference>
<dbReference type="EMBL" id="CP000804">
    <property type="protein sequence ID" value="ABU58067.1"/>
    <property type="molecule type" value="Genomic_DNA"/>
</dbReference>
<dbReference type="InterPro" id="IPR052216">
    <property type="entry name" value="CRISPR_Csm3_endoribonuclease"/>
</dbReference>
<evidence type="ECO:0000256" key="7">
    <source>
        <dbReference type="ARBA" id="ARBA00023118"/>
    </source>
</evidence>
<dbReference type="eggNOG" id="COG1337">
    <property type="taxonomic scope" value="Bacteria"/>
</dbReference>
<keyword evidence="5" id="KW-0378">Hydrolase</keyword>
<evidence type="ECO:0000259" key="9">
    <source>
        <dbReference type="Pfam" id="PF03787"/>
    </source>
</evidence>
<dbReference type="InterPro" id="IPR013412">
    <property type="entry name" value="CRISPR-assoc_RAMP_Csm3"/>
</dbReference>
<dbReference type="GO" id="GO:0003723">
    <property type="term" value="F:RNA binding"/>
    <property type="evidence" value="ECO:0007669"/>
    <property type="project" value="UniProtKB-KW"/>
</dbReference>
<gene>
    <name evidence="10" type="ordered locus">Rcas_1979</name>
</gene>
<sequence>MMTERFVTLHGRIFLRADIELLTGLHIGGAAAGLEIGGLDKPVIRNPRTNEPYIPGSSLKGKLRSLMEKAHGAPQTFRVNEGVFVHAPESIAQYRQYQMIGGVFGVLPRWGPNGNRNAFTVPAPTRLAVRDVPLRAESREELKRLRTDLPFTEIKWEAAIDRVTSAAAPRQIERVPAGAVFGPAELVYSVYVGKEETPTGVAALFDTVIEALLHLEDDYLGGMGSRGNGQVRLKNLHISARRVRNGQYGDEMQFDSQPASLKELDRAALKTWLEKTFA</sequence>
<keyword evidence="11" id="KW-1185">Reference proteome</keyword>
<dbReference type="InterPro" id="IPR005537">
    <property type="entry name" value="RAMP_III_fam"/>
</dbReference>
<name>A7NKP7_ROSCS</name>
<dbReference type="GO" id="GO:0004519">
    <property type="term" value="F:endonuclease activity"/>
    <property type="evidence" value="ECO:0007669"/>
    <property type="project" value="UniProtKB-KW"/>
</dbReference>
<keyword evidence="4" id="KW-0255">Endonuclease</keyword>
<accession>A7NKP7</accession>
<keyword evidence="3" id="KW-0540">Nuclease</keyword>
<dbReference type="HOGENOM" id="CLU_067743_0_0_0"/>
<dbReference type="STRING" id="383372.Rcas_1979"/>
<comment type="similarity">
    <text evidence="1">Belongs to the CRISPR-associated Csm3 family.</text>
</comment>
<keyword evidence="7" id="KW-0051">Antiviral defense</keyword>
<evidence type="ECO:0000256" key="4">
    <source>
        <dbReference type="ARBA" id="ARBA00022759"/>
    </source>
</evidence>
<dbReference type="PANTHER" id="PTHR35579">
    <property type="entry name" value="CRISPR SYSTEM CMS ENDORIBONUCLEASE CSM3"/>
    <property type="match status" value="1"/>
</dbReference>
<dbReference type="RefSeq" id="WP_012120491.1">
    <property type="nucleotide sequence ID" value="NC_009767.1"/>
</dbReference>